<sequence length="235" mass="26073">MMSPYMPHRPHWCATSDCYVCTIRDSALFAGLREAELAVVEGAIEEVPLVPGRWLYRGGEPANAVFTVRLGLVKLVQYLPNGDQRIVRIARSTDVLGLEALLRQPYQHDAIVVQRGLACRIPVEVLNELNIQNPGLHQELMRRWQGALSEAEAWLTELSTGSARQRVIRLILRLADARGVGHAPLFNRKDMGAMLGVTTESASRAVAELKREGLLKEGAEGFTCDRHALETLITD</sequence>
<proteinExistence type="predicted"/>
<dbReference type="InterPro" id="IPR036390">
    <property type="entry name" value="WH_DNA-bd_sf"/>
</dbReference>
<accession>Q0AB02</accession>
<evidence type="ECO:0000256" key="1">
    <source>
        <dbReference type="ARBA" id="ARBA00023015"/>
    </source>
</evidence>
<dbReference type="eggNOG" id="COG0664">
    <property type="taxonomic scope" value="Bacteria"/>
</dbReference>
<evidence type="ECO:0000313" key="7">
    <source>
        <dbReference type="Proteomes" id="UP000001962"/>
    </source>
</evidence>
<keyword evidence="2" id="KW-0238">DNA-binding</keyword>
<dbReference type="PANTHER" id="PTHR24567">
    <property type="entry name" value="CRP FAMILY TRANSCRIPTIONAL REGULATORY PROTEIN"/>
    <property type="match status" value="1"/>
</dbReference>
<dbReference type="PANTHER" id="PTHR24567:SF28">
    <property type="entry name" value="LISTERIOLYSIN REGULATORY PROTEIN"/>
    <property type="match status" value="1"/>
</dbReference>
<dbReference type="PROSITE" id="PS51063">
    <property type="entry name" value="HTH_CRP_2"/>
    <property type="match status" value="1"/>
</dbReference>
<dbReference type="InterPro" id="IPR000595">
    <property type="entry name" value="cNMP-bd_dom"/>
</dbReference>
<evidence type="ECO:0000259" key="4">
    <source>
        <dbReference type="PROSITE" id="PS50042"/>
    </source>
</evidence>
<feature type="domain" description="Cyclic nucleotide-binding" evidence="4">
    <location>
        <begin position="28"/>
        <end position="102"/>
    </location>
</feature>
<reference evidence="7" key="1">
    <citation type="submission" date="2006-08" db="EMBL/GenBank/DDBJ databases">
        <title>Complete sequence of Alkalilimnicola ehrilichei MLHE-1.</title>
        <authorList>
            <person name="Copeland A."/>
            <person name="Lucas S."/>
            <person name="Lapidus A."/>
            <person name="Barry K."/>
            <person name="Detter J.C."/>
            <person name="Glavina del Rio T."/>
            <person name="Hammon N."/>
            <person name="Israni S."/>
            <person name="Dalin E."/>
            <person name="Tice H."/>
            <person name="Pitluck S."/>
            <person name="Sims D."/>
            <person name="Brettin T."/>
            <person name="Bruce D."/>
            <person name="Han C."/>
            <person name="Tapia R."/>
            <person name="Gilna P."/>
            <person name="Schmutz J."/>
            <person name="Larimer F."/>
            <person name="Land M."/>
            <person name="Hauser L."/>
            <person name="Kyrpides N."/>
            <person name="Mikhailova N."/>
            <person name="Oremland R.S."/>
            <person name="Hoeft S.E."/>
            <person name="Switzer-Blum J."/>
            <person name="Kulp T."/>
            <person name="King G."/>
            <person name="Tabita R."/>
            <person name="Witte B."/>
            <person name="Santini J.M."/>
            <person name="Basu P."/>
            <person name="Hollibaugh J.T."/>
            <person name="Xie G."/>
            <person name="Stolz J.F."/>
            <person name="Richardson P."/>
        </authorList>
    </citation>
    <scope>NUCLEOTIDE SEQUENCE [LARGE SCALE GENOMIC DNA]</scope>
    <source>
        <strain evidence="7">ATCC BAA-1101 / DSM 17681 / MLHE-1</strain>
    </source>
</reference>
<dbReference type="Gene3D" id="1.10.10.10">
    <property type="entry name" value="Winged helix-like DNA-binding domain superfamily/Winged helix DNA-binding domain"/>
    <property type="match status" value="1"/>
</dbReference>
<dbReference type="HOGENOM" id="CLU_075053_0_4_6"/>
<dbReference type="PROSITE" id="PS50042">
    <property type="entry name" value="CNMP_BINDING_3"/>
    <property type="match status" value="1"/>
</dbReference>
<keyword evidence="7" id="KW-1185">Reference proteome</keyword>
<dbReference type="GO" id="GO:0005829">
    <property type="term" value="C:cytosol"/>
    <property type="evidence" value="ECO:0007669"/>
    <property type="project" value="TreeGrafter"/>
</dbReference>
<dbReference type="Proteomes" id="UP000001962">
    <property type="component" value="Chromosome"/>
</dbReference>
<dbReference type="Pfam" id="PF13545">
    <property type="entry name" value="HTH_Crp_2"/>
    <property type="match status" value="1"/>
</dbReference>
<dbReference type="EMBL" id="CP000453">
    <property type="protein sequence ID" value="ABI55985.1"/>
    <property type="molecule type" value="Genomic_DNA"/>
</dbReference>
<dbReference type="SUPFAM" id="SSF51206">
    <property type="entry name" value="cAMP-binding domain-like"/>
    <property type="match status" value="1"/>
</dbReference>
<dbReference type="Pfam" id="PF00027">
    <property type="entry name" value="cNMP_binding"/>
    <property type="match status" value="1"/>
</dbReference>
<dbReference type="InterPro" id="IPR036388">
    <property type="entry name" value="WH-like_DNA-bd_sf"/>
</dbReference>
<protein>
    <submittedName>
        <fullName evidence="6">Cyclic nucleotide-binding protein</fullName>
    </submittedName>
</protein>
<dbReference type="Gene3D" id="2.60.120.10">
    <property type="entry name" value="Jelly Rolls"/>
    <property type="match status" value="1"/>
</dbReference>
<evidence type="ECO:0000256" key="2">
    <source>
        <dbReference type="ARBA" id="ARBA00023125"/>
    </source>
</evidence>
<gene>
    <name evidence="6" type="ordered locus">Mlg_0631</name>
</gene>
<dbReference type="GO" id="GO:0003677">
    <property type="term" value="F:DNA binding"/>
    <property type="evidence" value="ECO:0007669"/>
    <property type="project" value="UniProtKB-KW"/>
</dbReference>
<feature type="domain" description="HTH crp-type" evidence="5">
    <location>
        <begin position="161"/>
        <end position="228"/>
    </location>
</feature>
<dbReference type="InterPro" id="IPR018490">
    <property type="entry name" value="cNMP-bd_dom_sf"/>
</dbReference>
<keyword evidence="3" id="KW-0804">Transcription</keyword>
<dbReference type="InterPro" id="IPR050397">
    <property type="entry name" value="Env_Response_Regulators"/>
</dbReference>
<keyword evidence="1" id="KW-0805">Transcription regulation</keyword>
<dbReference type="SUPFAM" id="SSF46785">
    <property type="entry name" value="Winged helix' DNA-binding domain"/>
    <property type="match status" value="1"/>
</dbReference>
<evidence type="ECO:0000259" key="5">
    <source>
        <dbReference type="PROSITE" id="PS51063"/>
    </source>
</evidence>
<dbReference type="InterPro" id="IPR014710">
    <property type="entry name" value="RmlC-like_jellyroll"/>
</dbReference>
<organism evidence="6 7">
    <name type="scientific">Alkalilimnicola ehrlichii (strain ATCC BAA-1101 / DSM 17681 / MLHE-1)</name>
    <dbReference type="NCBI Taxonomy" id="187272"/>
    <lineage>
        <taxon>Bacteria</taxon>
        <taxon>Pseudomonadati</taxon>
        <taxon>Pseudomonadota</taxon>
        <taxon>Gammaproteobacteria</taxon>
        <taxon>Chromatiales</taxon>
        <taxon>Ectothiorhodospiraceae</taxon>
        <taxon>Alkalilimnicola</taxon>
    </lineage>
</organism>
<evidence type="ECO:0000256" key="3">
    <source>
        <dbReference type="ARBA" id="ARBA00023163"/>
    </source>
</evidence>
<name>Q0AB02_ALKEH</name>
<dbReference type="AlphaFoldDB" id="Q0AB02"/>
<dbReference type="CDD" id="cd00038">
    <property type="entry name" value="CAP_ED"/>
    <property type="match status" value="1"/>
</dbReference>
<dbReference type="KEGG" id="aeh:Mlg_0631"/>
<dbReference type="SMART" id="SM00100">
    <property type="entry name" value="cNMP"/>
    <property type="match status" value="1"/>
</dbReference>
<dbReference type="GO" id="GO:0003700">
    <property type="term" value="F:DNA-binding transcription factor activity"/>
    <property type="evidence" value="ECO:0007669"/>
    <property type="project" value="TreeGrafter"/>
</dbReference>
<evidence type="ECO:0000313" key="6">
    <source>
        <dbReference type="EMBL" id="ABI55985.1"/>
    </source>
</evidence>
<dbReference type="InterPro" id="IPR012318">
    <property type="entry name" value="HTH_CRP"/>
</dbReference>